<evidence type="ECO:0000313" key="2">
    <source>
        <dbReference type="Proteomes" id="UP001060215"/>
    </source>
</evidence>
<reference evidence="1 2" key="1">
    <citation type="journal article" date="2022" name="Plant J.">
        <title>Chromosome-level genome of Camellia lanceoleosa provides a valuable resource for understanding genome evolution and self-incompatibility.</title>
        <authorList>
            <person name="Gong W."/>
            <person name="Xiao S."/>
            <person name="Wang L."/>
            <person name="Liao Z."/>
            <person name="Chang Y."/>
            <person name="Mo W."/>
            <person name="Hu G."/>
            <person name="Li W."/>
            <person name="Zhao G."/>
            <person name="Zhu H."/>
            <person name="Hu X."/>
            <person name="Ji K."/>
            <person name="Xiang X."/>
            <person name="Song Q."/>
            <person name="Yuan D."/>
            <person name="Jin S."/>
            <person name="Zhang L."/>
        </authorList>
    </citation>
    <scope>NUCLEOTIDE SEQUENCE [LARGE SCALE GENOMIC DNA]</scope>
    <source>
        <strain evidence="1">SQ_2022a</strain>
    </source>
</reference>
<name>A0ACC0HWS1_9ERIC</name>
<gene>
    <name evidence="1" type="ORF">LOK49_LG04G00688</name>
</gene>
<dbReference type="Proteomes" id="UP001060215">
    <property type="component" value="Chromosome 2"/>
</dbReference>
<proteinExistence type="predicted"/>
<organism evidence="1 2">
    <name type="scientific">Camellia lanceoleosa</name>
    <dbReference type="NCBI Taxonomy" id="1840588"/>
    <lineage>
        <taxon>Eukaryota</taxon>
        <taxon>Viridiplantae</taxon>
        <taxon>Streptophyta</taxon>
        <taxon>Embryophyta</taxon>
        <taxon>Tracheophyta</taxon>
        <taxon>Spermatophyta</taxon>
        <taxon>Magnoliopsida</taxon>
        <taxon>eudicotyledons</taxon>
        <taxon>Gunneridae</taxon>
        <taxon>Pentapetalae</taxon>
        <taxon>asterids</taxon>
        <taxon>Ericales</taxon>
        <taxon>Theaceae</taxon>
        <taxon>Camellia</taxon>
    </lineage>
</organism>
<sequence length="380" mass="43676">MASSEEQAKTDSNTSLKLAITMALLRSKLLQKPRAPPHLHHPSASPSSQSTSQKWKRKAQDRKQELLRLKEDLKQAEDNSQCDLFPQSASCVCYFFDKLGELNPNRFLDGSDRRFNDVLRRRFLRQVRLNERRRRRDSSTQRHCFSGCNSEDETEQLRASVDFLVELCESVCPDKVEEMNFAKWSHQAVDFILAALKNILPKGKSTELLEGIISSLIVRLVRIMCTTSQGDELHHCDTGAQFYVQHLIRKLGSEPYIGQRMILSVSERISVLAESLLFIDPFDDSFPSMHDCMYMMIQLIEFLVSDYLLSWSSSEVFDIRLFEEWVASVLHGRKALELLESRNGLYVLYMDRVIGVLAKQTGQFSSLQKLNPEILAKLFS</sequence>
<evidence type="ECO:0000313" key="1">
    <source>
        <dbReference type="EMBL" id="KAI8017143.1"/>
    </source>
</evidence>
<protein>
    <submittedName>
        <fullName evidence="1">Protein MULTIPOLAR SPINDLE 1</fullName>
    </submittedName>
</protein>
<keyword evidence="2" id="KW-1185">Reference proteome</keyword>
<accession>A0ACC0HWS1</accession>
<comment type="caution">
    <text evidence="1">The sequence shown here is derived from an EMBL/GenBank/DDBJ whole genome shotgun (WGS) entry which is preliminary data.</text>
</comment>
<dbReference type="EMBL" id="CM045759">
    <property type="protein sequence ID" value="KAI8017143.1"/>
    <property type="molecule type" value="Genomic_DNA"/>
</dbReference>